<dbReference type="Pfam" id="PF01554">
    <property type="entry name" value="MatE"/>
    <property type="match status" value="2"/>
</dbReference>
<dbReference type="AlphaFoldDB" id="K3ZGX8"/>
<dbReference type="EnsemblPlants" id="KQK93427">
    <property type="protein sequence ID" value="KQK93427"/>
    <property type="gene ID" value="SETIT_025830mg"/>
</dbReference>
<dbReference type="InterPro" id="IPR010658">
    <property type="entry name" value="Nodulin-like"/>
</dbReference>
<feature type="region of interest" description="Disordered" evidence="7">
    <location>
        <begin position="610"/>
        <end position="644"/>
    </location>
</feature>
<evidence type="ECO:0000256" key="7">
    <source>
        <dbReference type="SAM" id="MobiDB-lite"/>
    </source>
</evidence>
<evidence type="ECO:0000256" key="3">
    <source>
        <dbReference type="ARBA" id="ARBA00022692"/>
    </source>
</evidence>
<feature type="transmembrane region" description="Helical" evidence="6">
    <location>
        <begin position="300"/>
        <end position="319"/>
    </location>
</feature>
<comment type="similarity">
    <text evidence="2 6">Belongs to the multi antimicrobial extrusion (MATE) (TC 2.A.66.1) family.</text>
</comment>
<dbReference type="InterPro" id="IPR044644">
    <property type="entry name" value="DinF-like"/>
</dbReference>
<feature type="transmembrane region" description="Helical" evidence="6">
    <location>
        <begin position="531"/>
        <end position="550"/>
    </location>
</feature>
<dbReference type="HOGENOM" id="CLU_007767_0_0_1"/>
<feature type="transmembrane region" description="Helical" evidence="6">
    <location>
        <begin position="1075"/>
        <end position="1098"/>
    </location>
</feature>
<dbReference type="PANTHER" id="PTHR42893:SF23">
    <property type="entry name" value="PROTEIN DETOXIFICATION"/>
    <property type="match status" value="1"/>
</dbReference>
<dbReference type="SUPFAM" id="SSF103473">
    <property type="entry name" value="MFS general substrate transporter"/>
    <property type="match status" value="2"/>
</dbReference>
<evidence type="ECO:0000256" key="6">
    <source>
        <dbReference type="RuleBase" id="RU004914"/>
    </source>
</evidence>
<dbReference type="OMA" id="ERDYHAR"/>
<dbReference type="InParanoid" id="K3ZGX8"/>
<feature type="transmembrane region" description="Helical" evidence="6">
    <location>
        <begin position="433"/>
        <end position="452"/>
    </location>
</feature>
<feature type="transmembrane region" description="Helical" evidence="6">
    <location>
        <begin position="1166"/>
        <end position="1185"/>
    </location>
</feature>
<dbReference type="CDD" id="cd13136">
    <property type="entry name" value="MATE_DinF_like"/>
    <property type="match status" value="1"/>
</dbReference>
<evidence type="ECO:0000313" key="11">
    <source>
        <dbReference type="Proteomes" id="UP000004995"/>
    </source>
</evidence>
<feature type="transmembrane region" description="Helical" evidence="6">
    <location>
        <begin position="275"/>
        <end position="294"/>
    </location>
</feature>
<dbReference type="Pfam" id="PF23262">
    <property type="entry name" value="NFD4_C"/>
    <property type="match status" value="1"/>
</dbReference>
<dbReference type="NCBIfam" id="TIGR00797">
    <property type="entry name" value="matE"/>
    <property type="match status" value="1"/>
</dbReference>
<name>K3ZGX8_SETIT</name>
<feature type="transmembrane region" description="Helical" evidence="6">
    <location>
        <begin position="203"/>
        <end position="222"/>
    </location>
</feature>
<dbReference type="InterPro" id="IPR036259">
    <property type="entry name" value="MFS_trans_sf"/>
</dbReference>
<feature type="transmembrane region" description="Helical" evidence="6">
    <location>
        <begin position="992"/>
        <end position="1012"/>
    </location>
</feature>
<feature type="transmembrane region" description="Helical" evidence="6">
    <location>
        <begin position="847"/>
        <end position="880"/>
    </location>
</feature>
<evidence type="ECO:0000259" key="8">
    <source>
        <dbReference type="Pfam" id="PF06813"/>
    </source>
</evidence>
<feature type="compositionally biased region" description="Basic and acidic residues" evidence="7">
    <location>
        <begin position="610"/>
        <end position="634"/>
    </location>
</feature>
<dbReference type="PANTHER" id="PTHR42893">
    <property type="entry name" value="PROTEIN DETOXIFICATION 44, CHLOROPLASTIC-RELATED"/>
    <property type="match status" value="1"/>
</dbReference>
<keyword evidence="4 6" id="KW-1133">Transmembrane helix</keyword>
<dbReference type="Gene3D" id="1.20.1250.20">
    <property type="entry name" value="MFS general substrate transporter like domains"/>
    <property type="match status" value="1"/>
</dbReference>
<evidence type="ECO:0000313" key="10">
    <source>
        <dbReference type="EnsemblPlants" id="KQK93427"/>
    </source>
</evidence>
<dbReference type="ExpressionAtlas" id="K3ZGX8">
    <property type="expression patterns" value="baseline"/>
</dbReference>
<evidence type="ECO:0000256" key="2">
    <source>
        <dbReference type="ARBA" id="ARBA00010199"/>
    </source>
</evidence>
<dbReference type="GO" id="GO:0015297">
    <property type="term" value="F:antiporter activity"/>
    <property type="evidence" value="ECO:0007669"/>
    <property type="project" value="InterPro"/>
</dbReference>
<proteinExistence type="inferred from homology"/>
<dbReference type="InterPro" id="IPR002528">
    <property type="entry name" value="MATE_fam"/>
</dbReference>
<feature type="domain" description="NFD4 C-terminal" evidence="9">
    <location>
        <begin position="387"/>
        <end position="605"/>
    </location>
</feature>
<keyword evidence="3 6" id="KW-0812">Transmembrane</keyword>
<dbReference type="Pfam" id="PF06813">
    <property type="entry name" value="Nodulin-like"/>
    <property type="match status" value="1"/>
</dbReference>
<feature type="transmembrane region" description="Helical" evidence="6">
    <location>
        <begin position="1110"/>
        <end position="1128"/>
    </location>
</feature>
<comment type="subcellular location">
    <subcellularLocation>
        <location evidence="1">Membrane</location>
        <topology evidence="1">Multi-pass membrane protein</topology>
    </subcellularLocation>
</comment>
<dbReference type="InterPro" id="IPR056555">
    <property type="entry name" value="NFD4_C"/>
</dbReference>
<protein>
    <recommendedName>
        <fullName evidence="6">Protein DETOXIFICATION</fullName>
    </recommendedName>
    <alternativeName>
        <fullName evidence="6">Multidrug and toxic compound extrusion protein</fullName>
    </alternativeName>
</protein>
<evidence type="ECO:0000259" key="9">
    <source>
        <dbReference type="Pfam" id="PF23262"/>
    </source>
</evidence>
<evidence type="ECO:0000256" key="4">
    <source>
        <dbReference type="ARBA" id="ARBA00022989"/>
    </source>
</evidence>
<feature type="transmembrane region" description="Helical" evidence="6">
    <location>
        <begin position="400"/>
        <end position="418"/>
    </location>
</feature>
<dbReference type="GO" id="GO:0016020">
    <property type="term" value="C:membrane"/>
    <property type="evidence" value="ECO:0007669"/>
    <property type="project" value="UniProtKB-SubCell"/>
</dbReference>
<feature type="transmembrane region" description="Helical" evidence="6">
    <location>
        <begin position="1032"/>
        <end position="1054"/>
    </location>
</feature>
<feature type="region of interest" description="Disordered" evidence="7">
    <location>
        <begin position="16"/>
        <end position="62"/>
    </location>
</feature>
<dbReference type="Proteomes" id="UP000004995">
    <property type="component" value="Unassembled WGS sequence"/>
</dbReference>
<feature type="transmembrane region" description="Helical" evidence="6">
    <location>
        <begin position="583"/>
        <end position="602"/>
    </location>
</feature>
<feature type="transmembrane region" description="Helical" evidence="6">
    <location>
        <begin position="496"/>
        <end position="519"/>
    </location>
</feature>
<evidence type="ECO:0000256" key="5">
    <source>
        <dbReference type="ARBA" id="ARBA00023136"/>
    </source>
</evidence>
<feature type="transmembrane region" description="Helical" evidence="6">
    <location>
        <begin position="169"/>
        <end position="191"/>
    </location>
</feature>
<dbReference type="eggNOG" id="KOG1347">
    <property type="taxonomic scope" value="Eukaryota"/>
</dbReference>
<feature type="compositionally biased region" description="Basic residues" evidence="7">
    <location>
        <begin position="16"/>
        <end position="30"/>
    </location>
</feature>
<reference evidence="10" key="2">
    <citation type="submission" date="2018-08" db="UniProtKB">
        <authorList>
            <consortium name="EnsemblPlants"/>
        </authorList>
    </citation>
    <scope>IDENTIFICATION</scope>
    <source>
        <strain evidence="10">Yugu1</strain>
    </source>
</reference>
<keyword evidence="11" id="KW-1185">Reference proteome</keyword>
<feature type="transmembrane region" description="Helical" evidence="6">
    <location>
        <begin position="464"/>
        <end position="484"/>
    </location>
</feature>
<feature type="transmembrane region" description="Helical" evidence="6">
    <location>
        <begin position="234"/>
        <end position="255"/>
    </location>
</feature>
<feature type="transmembrane region" description="Helical" evidence="6">
    <location>
        <begin position="127"/>
        <end position="149"/>
    </location>
</feature>
<dbReference type="Gramene" id="KQK93427">
    <property type="protein sequence ID" value="KQK93427"/>
    <property type="gene ID" value="SETIT_025830mg"/>
</dbReference>
<reference evidence="11" key="1">
    <citation type="journal article" date="2012" name="Nat. Biotechnol.">
        <title>Reference genome sequence of the model plant Setaria.</title>
        <authorList>
            <person name="Bennetzen J.L."/>
            <person name="Schmutz J."/>
            <person name="Wang H."/>
            <person name="Percifield R."/>
            <person name="Hawkins J."/>
            <person name="Pontaroli A.C."/>
            <person name="Estep M."/>
            <person name="Feng L."/>
            <person name="Vaughn J.N."/>
            <person name="Grimwood J."/>
            <person name="Jenkins J."/>
            <person name="Barry K."/>
            <person name="Lindquist E."/>
            <person name="Hellsten U."/>
            <person name="Deshpande S."/>
            <person name="Wang X."/>
            <person name="Wu X."/>
            <person name="Mitros T."/>
            <person name="Triplett J."/>
            <person name="Yang X."/>
            <person name="Ye C.Y."/>
            <person name="Mauro-Herrera M."/>
            <person name="Wang L."/>
            <person name="Li P."/>
            <person name="Sharma M."/>
            <person name="Sharma R."/>
            <person name="Ronald P.C."/>
            <person name="Panaud O."/>
            <person name="Kellogg E.A."/>
            <person name="Brutnell T.P."/>
            <person name="Doust A.N."/>
            <person name="Tuskan G.A."/>
            <person name="Rokhsar D."/>
            <person name="Devos K.M."/>
        </authorList>
    </citation>
    <scope>NUCLEOTIDE SEQUENCE [LARGE SCALE GENOMIC DNA]</scope>
    <source>
        <strain evidence="11">cv. Yugu1</strain>
    </source>
</reference>
<feature type="transmembrane region" description="Helical" evidence="6">
    <location>
        <begin position="1140"/>
        <end position="1160"/>
    </location>
</feature>
<organism evidence="10 11">
    <name type="scientific">Setaria italica</name>
    <name type="common">Foxtail millet</name>
    <name type="synonym">Panicum italicum</name>
    <dbReference type="NCBI Taxonomy" id="4555"/>
    <lineage>
        <taxon>Eukaryota</taxon>
        <taxon>Viridiplantae</taxon>
        <taxon>Streptophyta</taxon>
        <taxon>Embryophyta</taxon>
        <taxon>Tracheophyta</taxon>
        <taxon>Spermatophyta</taxon>
        <taxon>Magnoliopsida</taxon>
        <taxon>Liliopsida</taxon>
        <taxon>Poales</taxon>
        <taxon>Poaceae</taxon>
        <taxon>PACMAD clade</taxon>
        <taxon>Panicoideae</taxon>
        <taxon>Panicodae</taxon>
        <taxon>Paniceae</taxon>
        <taxon>Cenchrinae</taxon>
        <taxon>Setaria</taxon>
    </lineage>
</organism>
<keyword evidence="5 6" id="KW-0472">Membrane</keyword>
<dbReference type="GO" id="GO:0042910">
    <property type="term" value="F:xenobiotic transmembrane transporter activity"/>
    <property type="evidence" value="ECO:0007669"/>
    <property type="project" value="InterPro"/>
</dbReference>
<accession>K3ZGX8</accession>
<feature type="transmembrane region" description="Helical" evidence="6">
    <location>
        <begin position="900"/>
        <end position="919"/>
    </location>
</feature>
<evidence type="ECO:0000256" key="1">
    <source>
        <dbReference type="ARBA" id="ARBA00004141"/>
    </source>
</evidence>
<feature type="region of interest" description="Disordered" evidence="7">
    <location>
        <begin position="685"/>
        <end position="734"/>
    </location>
</feature>
<feature type="domain" description="Nodulin-like" evidence="8">
    <location>
        <begin position="69"/>
        <end position="320"/>
    </location>
</feature>
<sequence>MGGSYRLHCIGRKKQRGIPHRARPPCHQHTRPTITRRQAGMPLPRGGEVDRRSGGGGGDGDGDEEAWRRWAVLVATVWIQAVTGTNLDFSAYSSALKSSLGISQGALNYLATASDLGKALGWSSGLALLYMPLHGVLLVSAALGLAAYAVQYCCLVFLNPSSLAVRYPLVFLVCLVAGCSICWFNTVCFVLCIRSFSASNRPLALSLSISFNGLSAAFYTLFANAFSPTSPSVYLLLNAILPLAASILALPAILLCHTHDNHLQSVPRYDRRVFLGLYILAFITGIYLVVFGSLNTTRSAAAWVILTGAMVLLALPLIIPACSSCSYVDTHSIDSASHNDDPHKPLLVGNHLQNESNAVMEKAMEQQLQGSSCGTILDKGRLVVLGEEHSAKRLIGCVDFWLYYTAYFCGATVGLVYSNNLGQIAQSLHQQSQLTMLLAVYSSFSFFGRLLSALPDFLHRKVSLARTGWLAAALVPMPMAFFLMRKQQDGSTLAVGTALIGLSSGFIFAAAVSVTSELFGPNSIGVNHNILITNIPLGSLLYGQIAALVYDANGQRMRVMDNHTGMIDTMIVCMGVKCYSTTFFVWGCITLLGLASSIVLFIRTKPREGLDAEQRGNEGSDRRTEAGLDHEELHGGAYGGPDRRDLQVPAREPHGMIRPQPAAAALIRVPSPGINRVSLPCCHRRHRPRPRRTTPWWRPPRCSRKGKPVVTDVVEEEAPRGPETQREDDEEAEAGSLRGALGWLRLDGVAADIISIAVPAVLALAADPITALVDTAFVGHIGSAELAAVGASASVFNLVSKLFNVPLLNVTTSFVAEQQAVDANSSSITGQNEFLTPQKKASQQKKVLPAVSTSLALAAGIGLLEMVALIVGSGTLMNIIGIPVDSPMRAPAEQFLTLRAYGAPPIIVALAAQGAFRGFLDTKTPLYAVGAGNLLNAILDAVLIFPLGLGVSGAALATVSSEYLTAFILLWKLNNEVDLFSWNIIGDGVIRYLKSGGLLIGRTIAVLLTLTLSTSLAAREGPVPMAGYEICLQVWLTISLLNDALALAGQALLASEYARGNYKQARMVVYRILQVGGVTGVVLAATLFVGFGSLSLLFTDDPAVLDVAQSGVWFVTISQPVNAIAFVADGLYYGVSDFAYAAYSTFFAGAVSSVFVLIAAPNFGLGGIWAGLTLFMSLRAIAGFWRLGSKGGPWEIIWSESE</sequence>
<dbReference type="GO" id="GO:0022857">
    <property type="term" value="F:transmembrane transporter activity"/>
    <property type="evidence" value="ECO:0000318"/>
    <property type="project" value="GO_Central"/>
</dbReference>
<dbReference type="STRING" id="4555.K3ZGX8"/>
<dbReference type="EMBL" id="AGNK02004608">
    <property type="status" value="NOT_ANNOTATED_CDS"/>
    <property type="molecule type" value="Genomic_DNA"/>
</dbReference>